<dbReference type="InterPro" id="IPR017871">
    <property type="entry name" value="ABC_transporter-like_CS"/>
</dbReference>
<dbReference type="PANTHER" id="PTHR24220">
    <property type="entry name" value="IMPORT ATP-BINDING PROTEIN"/>
    <property type="match status" value="1"/>
</dbReference>
<keyword evidence="2" id="KW-0547">Nucleotide-binding</keyword>
<feature type="domain" description="ABC transporter" evidence="4">
    <location>
        <begin position="6"/>
        <end position="227"/>
    </location>
</feature>
<sequence length="227" mass="24172">MEPEVLAFRDVTKRYPLAAGAEVEALRGVSLDVPAGRAVALIGRSGSGKSTFLHLAAGIDAPTRGAVRLMGRDLGQLSDRERTLARRDGVGLVFQFFHLLPHLTVLDNVLVPALIGGGDLAALRARAGALLARVGLSGRLAQPAQQLSGGEMQRVALCRALLRRPRLLLADEPTGNLDEATGQVVMELLLGLAREEGSALVYVTHSRELAALADETWRLHSGLLERA</sequence>
<reference evidence="6" key="1">
    <citation type="journal article" date="2020" name="Appl. Environ. Microbiol.">
        <title>Diazotrophic Anaeromyxobacter Isolates from Soils.</title>
        <authorList>
            <person name="Masuda Y."/>
            <person name="Yamanaka H."/>
            <person name="Xu Z.X."/>
            <person name="Shiratori Y."/>
            <person name="Aono T."/>
            <person name="Amachi S."/>
            <person name="Senoo K."/>
            <person name="Itoh H."/>
        </authorList>
    </citation>
    <scope>NUCLEOTIDE SEQUENCE [LARGE SCALE GENOMIC DNA]</scope>
    <source>
        <strain evidence="6">R267</strain>
    </source>
</reference>
<dbReference type="Proteomes" id="UP000503640">
    <property type="component" value="Unassembled WGS sequence"/>
</dbReference>
<dbReference type="GO" id="GO:0005886">
    <property type="term" value="C:plasma membrane"/>
    <property type="evidence" value="ECO:0007669"/>
    <property type="project" value="TreeGrafter"/>
</dbReference>
<protein>
    <submittedName>
        <fullName evidence="5">ABC transporter ATP-binding protein</fullName>
    </submittedName>
</protein>
<keyword evidence="1" id="KW-0813">Transport</keyword>
<dbReference type="InterPro" id="IPR015854">
    <property type="entry name" value="ABC_transpr_LolD-like"/>
</dbReference>
<dbReference type="Pfam" id="PF00005">
    <property type="entry name" value="ABC_tran"/>
    <property type="match status" value="1"/>
</dbReference>
<dbReference type="InterPro" id="IPR003439">
    <property type="entry name" value="ABC_transporter-like_ATP-bd"/>
</dbReference>
<evidence type="ECO:0000256" key="3">
    <source>
        <dbReference type="ARBA" id="ARBA00022840"/>
    </source>
</evidence>
<organism evidence="5 6">
    <name type="scientific">Anaeromyxobacter diazotrophicus</name>
    <dbReference type="NCBI Taxonomy" id="2590199"/>
    <lineage>
        <taxon>Bacteria</taxon>
        <taxon>Pseudomonadati</taxon>
        <taxon>Myxococcota</taxon>
        <taxon>Myxococcia</taxon>
        <taxon>Myxococcales</taxon>
        <taxon>Cystobacterineae</taxon>
        <taxon>Anaeromyxobacteraceae</taxon>
        <taxon>Anaeromyxobacter</taxon>
    </lineage>
</organism>
<dbReference type="InterPro" id="IPR017911">
    <property type="entry name" value="MacB-like_ATP-bd"/>
</dbReference>
<keyword evidence="3 5" id="KW-0067">ATP-binding</keyword>
<dbReference type="GO" id="GO:0016887">
    <property type="term" value="F:ATP hydrolysis activity"/>
    <property type="evidence" value="ECO:0007669"/>
    <property type="project" value="InterPro"/>
</dbReference>
<keyword evidence="6" id="KW-1185">Reference proteome</keyword>
<dbReference type="CDD" id="cd03255">
    <property type="entry name" value="ABC_MJ0796_LolCDE_FtsE"/>
    <property type="match status" value="1"/>
</dbReference>
<dbReference type="PANTHER" id="PTHR24220:SF685">
    <property type="entry name" value="ABC TRANSPORTER RELATED"/>
    <property type="match status" value="1"/>
</dbReference>
<evidence type="ECO:0000313" key="5">
    <source>
        <dbReference type="EMBL" id="GEJ58181.1"/>
    </source>
</evidence>
<dbReference type="PROSITE" id="PS50893">
    <property type="entry name" value="ABC_TRANSPORTER_2"/>
    <property type="match status" value="1"/>
</dbReference>
<comment type="caution">
    <text evidence="5">The sequence shown here is derived from an EMBL/GenBank/DDBJ whole genome shotgun (WGS) entry which is preliminary data.</text>
</comment>
<evidence type="ECO:0000256" key="2">
    <source>
        <dbReference type="ARBA" id="ARBA00022741"/>
    </source>
</evidence>
<name>A0A7I9VP35_9BACT</name>
<dbReference type="GO" id="GO:0022857">
    <property type="term" value="F:transmembrane transporter activity"/>
    <property type="evidence" value="ECO:0007669"/>
    <property type="project" value="TreeGrafter"/>
</dbReference>
<dbReference type="Gene3D" id="3.40.50.300">
    <property type="entry name" value="P-loop containing nucleotide triphosphate hydrolases"/>
    <property type="match status" value="1"/>
</dbReference>
<dbReference type="InterPro" id="IPR027417">
    <property type="entry name" value="P-loop_NTPase"/>
</dbReference>
<dbReference type="EMBL" id="BJTG01000007">
    <property type="protein sequence ID" value="GEJ58181.1"/>
    <property type="molecule type" value="Genomic_DNA"/>
</dbReference>
<evidence type="ECO:0000313" key="6">
    <source>
        <dbReference type="Proteomes" id="UP000503640"/>
    </source>
</evidence>
<gene>
    <name evidence="5" type="ORF">AMYX_29220</name>
</gene>
<dbReference type="InterPro" id="IPR003593">
    <property type="entry name" value="AAA+_ATPase"/>
</dbReference>
<dbReference type="PROSITE" id="PS00211">
    <property type="entry name" value="ABC_TRANSPORTER_1"/>
    <property type="match status" value="1"/>
</dbReference>
<dbReference type="GO" id="GO:0005524">
    <property type="term" value="F:ATP binding"/>
    <property type="evidence" value="ECO:0007669"/>
    <property type="project" value="UniProtKB-KW"/>
</dbReference>
<dbReference type="SUPFAM" id="SSF52540">
    <property type="entry name" value="P-loop containing nucleoside triphosphate hydrolases"/>
    <property type="match status" value="1"/>
</dbReference>
<accession>A0A7I9VP35</accession>
<proteinExistence type="predicted"/>
<dbReference type="AlphaFoldDB" id="A0A7I9VP35"/>
<dbReference type="SMART" id="SM00382">
    <property type="entry name" value="AAA"/>
    <property type="match status" value="1"/>
</dbReference>
<evidence type="ECO:0000259" key="4">
    <source>
        <dbReference type="PROSITE" id="PS50893"/>
    </source>
</evidence>
<evidence type="ECO:0000256" key="1">
    <source>
        <dbReference type="ARBA" id="ARBA00022448"/>
    </source>
</evidence>